<feature type="transmembrane region" description="Helical" evidence="16">
    <location>
        <begin position="351"/>
        <end position="378"/>
    </location>
</feature>
<evidence type="ECO:0000256" key="11">
    <source>
        <dbReference type="ARBA" id="ARBA00023157"/>
    </source>
</evidence>
<evidence type="ECO:0000313" key="19">
    <source>
        <dbReference type="EMBL" id="GBM24208.1"/>
    </source>
</evidence>
<feature type="transmembrane region" description="Helical" evidence="16">
    <location>
        <begin position="644"/>
        <end position="668"/>
    </location>
</feature>
<dbReference type="GO" id="GO:0005886">
    <property type="term" value="C:plasma membrane"/>
    <property type="evidence" value="ECO:0007669"/>
    <property type="project" value="TreeGrafter"/>
</dbReference>
<evidence type="ECO:0000256" key="2">
    <source>
        <dbReference type="ARBA" id="ARBA00005585"/>
    </source>
</evidence>
<keyword evidence="10 16" id="KW-0472">Membrane</keyword>
<evidence type="ECO:0000256" key="17">
    <source>
        <dbReference type="SAM" id="SignalP"/>
    </source>
</evidence>
<comment type="similarity">
    <text evidence="2">Belongs to the patched family.</text>
</comment>
<evidence type="ECO:0000256" key="8">
    <source>
        <dbReference type="ARBA" id="ARBA00023055"/>
    </source>
</evidence>
<evidence type="ECO:0000256" key="10">
    <source>
        <dbReference type="ARBA" id="ARBA00023136"/>
    </source>
</evidence>
<evidence type="ECO:0000256" key="12">
    <source>
        <dbReference type="ARBA" id="ARBA00023166"/>
    </source>
</evidence>
<dbReference type="NCBIfam" id="TIGR00917">
    <property type="entry name" value="2A060601"/>
    <property type="match status" value="1"/>
</dbReference>
<sequence>MLLPKSDEMIHFCYRKQGPRMNLFTVTCLAVLLSLSCIECKDQCVTRGQCADDDLTDLKMPCVYNGDPVPLEDQKSLNFLKTVCPSLKLDSDYSVCCNSDQIQAFQDSLDKLASLFIRCPSCYHNLANVFCYLTCSPAQSRFLKVTDFIDNEGNKSVTEMSYFISENFAEGMFNSCSNVQLSFTTSKAINLACGGISDCTPEKWFKYMGGHDPSPFQINFYFEQTDTVNVNGTIFYPMNDTIIPCSQPVGPGGVACSCVDCPCDPDPPTEFPTNNAKLFGLPLMESIMIIIYVLLAIVIIGGFIYVRCQRRSEEDELLINDTVRYGNMSVCARWGSQLDAWLKSVFTRWGLFCATYPVVVLLIAFAFFIFAASGLYFFTVQADPVKLWSSPYSRAREEKDYFDSHFGPFYRTEQVIIRRKTGDPVVGNNLTFSHVFDRKFLHQILDLQNEITSLTAERHNHTIRFKDICFAPIDEGRCMIQSAVNWFQNNATNLDYYKGTDEYLEYLRNCTSNPFYVQKKGLSCLGEYGGPVFPYVALGGVGDENYSNASALILTFMVRNYVDPKQVADAIAWEAKFIEFMKNFSHPDMEIAFSSERSIQDELDRESSADEKTILISYLVMFAYVSITLGQYNSCRSLFVNSKLMLGLSGIFIVLASVVSSLGIFSYLGIPATLIIIEVIPFLVLAVGVDNIFIIVQAYQRSRRGPLETRQQHIGRVIGEVTPSIFLASFAESTCFFLGGLSDMPAVRVFALFSGMALFIDFLLQMTCFVALLSLDIAREESGRLDICCCAKVYVNDAPKESKGVLYHVFEKFYAPFLMKDFVRCCVMLVFSAWICTSVAVIDRIDVGLDQKLSMPKDSYVLKYFKALEEYLSVGPPVYFVIKDGFNYSELEDQNNLCSVAYCHRNSLVTQISEASQFSSRTYIAHPPMDWLDNYISWAYDGTGCCRVYKTDTSKFCPSNETAENCQECGITDKKYFRPFPDKFQSFLMYFLRENPTPECPVAGHAGFADALEIKNGTIGATHYMTYHTILKTSDDFTQALRWARRIAKNITETFHQYDLSGSAAEVFPYSIFYVFYEQYLTVSKDTVVSLTISLVEIFIVTFLLMGLDYHSALIMVFTIMMIVFNLMGMMYFWDISLNAVSLVNLVMAVGISVEFCSHIIRSFAFNPEGTKIDRARNAVARMGSSVLSGITLTKFGGIVVLAFSKSQIFQVFYFRMYLGIVLIGATHGLIFLPVFLSVVGPPIKQKYDRSRGNPLKASLEDDNFNSEVSSVSEGIKS</sequence>
<name>A0A4Y2E852_ARAVE</name>
<keyword evidence="12" id="KW-1207">Sterol metabolism</keyword>
<dbReference type="GO" id="GO:0005319">
    <property type="term" value="F:lipid transporter activity"/>
    <property type="evidence" value="ECO:0007669"/>
    <property type="project" value="InterPro"/>
</dbReference>
<evidence type="ECO:0000256" key="3">
    <source>
        <dbReference type="ARBA" id="ARBA00022448"/>
    </source>
</evidence>
<evidence type="ECO:0000256" key="5">
    <source>
        <dbReference type="ARBA" id="ARBA00022692"/>
    </source>
</evidence>
<evidence type="ECO:0000259" key="18">
    <source>
        <dbReference type="PROSITE" id="PS50156"/>
    </source>
</evidence>
<feature type="transmembrane region" description="Helical" evidence="16">
    <location>
        <begin position="287"/>
        <end position="306"/>
    </location>
</feature>
<dbReference type="FunFam" id="1.20.1640.10:FF:000008">
    <property type="entry name" value="NPC intracellular cholesterol transporter 1"/>
    <property type="match status" value="1"/>
</dbReference>
<dbReference type="SUPFAM" id="SSF82866">
    <property type="entry name" value="Multidrug efflux transporter AcrB transmembrane domain"/>
    <property type="match status" value="2"/>
</dbReference>
<dbReference type="InterPro" id="IPR053958">
    <property type="entry name" value="HMGCR/SNAP/NPC1-like_SSD"/>
</dbReference>
<proteinExistence type="inferred from homology"/>
<evidence type="ECO:0000256" key="4">
    <source>
        <dbReference type="ARBA" id="ARBA00022548"/>
    </source>
</evidence>
<evidence type="ECO:0000256" key="1">
    <source>
        <dbReference type="ARBA" id="ARBA00004127"/>
    </source>
</evidence>
<feature type="domain" description="SSD" evidence="18">
    <location>
        <begin position="610"/>
        <end position="775"/>
    </location>
</feature>
<keyword evidence="9" id="KW-0443">Lipid metabolism</keyword>
<dbReference type="InterPro" id="IPR032190">
    <property type="entry name" value="NPC1_N"/>
</dbReference>
<keyword evidence="4" id="KW-0153">Cholesterol metabolism</keyword>
<dbReference type="EMBL" id="BGPR01000513">
    <property type="protein sequence ID" value="GBM24208.1"/>
    <property type="molecule type" value="Genomic_DNA"/>
</dbReference>
<organism evidence="19 20">
    <name type="scientific">Araneus ventricosus</name>
    <name type="common">Orbweaver spider</name>
    <name type="synonym">Epeira ventricosa</name>
    <dbReference type="NCBI Taxonomy" id="182803"/>
    <lineage>
        <taxon>Eukaryota</taxon>
        <taxon>Metazoa</taxon>
        <taxon>Ecdysozoa</taxon>
        <taxon>Arthropoda</taxon>
        <taxon>Chelicerata</taxon>
        <taxon>Arachnida</taxon>
        <taxon>Araneae</taxon>
        <taxon>Araneomorphae</taxon>
        <taxon>Entelegynae</taxon>
        <taxon>Araneoidea</taxon>
        <taxon>Araneidae</taxon>
        <taxon>Araneus</taxon>
    </lineage>
</organism>
<dbReference type="PANTHER" id="PTHR45727">
    <property type="entry name" value="NPC INTRACELLULAR CHOLESTEROL TRANSPORTER 1"/>
    <property type="match status" value="1"/>
</dbReference>
<feature type="transmembrane region" description="Helical" evidence="16">
    <location>
        <begin position="1186"/>
        <end position="1205"/>
    </location>
</feature>
<keyword evidence="3" id="KW-0813">Transport</keyword>
<dbReference type="PANTHER" id="PTHR45727:SF2">
    <property type="entry name" value="NPC INTRACELLULAR CHOLESTEROL TRANSPORTER 1"/>
    <property type="match status" value="1"/>
</dbReference>
<feature type="transmembrane region" description="Helical" evidence="16">
    <location>
        <begin position="1217"/>
        <end position="1240"/>
    </location>
</feature>
<dbReference type="GO" id="GO:0012505">
    <property type="term" value="C:endomembrane system"/>
    <property type="evidence" value="ECO:0007669"/>
    <property type="project" value="UniProtKB-SubCell"/>
</dbReference>
<keyword evidence="14" id="KW-0753">Steroid metabolism</keyword>
<comment type="subcellular location">
    <subcellularLocation>
        <location evidence="1">Endomembrane system</location>
        <topology evidence="1">Multi-pass membrane protein</topology>
    </subcellularLocation>
</comment>
<evidence type="ECO:0000256" key="16">
    <source>
        <dbReference type="SAM" id="Phobius"/>
    </source>
</evidence>
<keyword evidence="6 17" id="KW-0732">Signal</keyword>
<evidence type="ECO:0000256" key="6">
    <source>
        <dbReference type="ARBA" id="ARBA00022729"/>
    </source>
</evidence>
<dbReference type="FunFam" id="1.20.1640.10:FF:000010">
    <property type="entry name" value="NPC intracellular cholesterol transporter 1"/>
    <property type="match status" value="1"/>
</dbReference>
<dbReference type="AlphaFoldDB" id="A0A4Y2E852"/>
<comment type="caution">
    <text evidence="19">The sequence shown here is derived from an EMBL/GenBank/DDBJ whole genome shotgun (WGS) entry which is preliminary data.</text>
</comment>
<gene>
    <name evidence="19" type="primary">NPC1_14</name>
    <name evidence="19" type="ORF">AVEN_4958_1</name>
</gene>
<comment type="catalytic activity">
    <reaction evidence="15">
        <text>cholesterol(in) = cholesterol(out)</text>
        <dbReference type="Rhea" id="RHEA:39747"/>
        <dbReference type="ChEBI" id="CHEBI:16113"/>
    </reaction>
</comment>
<feature type="transmembrane region" description="Helical" evidence="16">
    <location>
        <begin position="751"/>
        <end position="775"/>
    </location>
</feature>
<dbReference type="GO" id="GO:0042632">
    <property type="term" value="P:cholesterol homeostasis"/>
    <property type="evidence" value="ECO:0007669"/>
    <property type="project" value="TreeGrafter"/>
</dbReference>
<dbReference type="Pfam" id="PF12349">
    <property type="entry name" value="Sterol-sensing"/>
    <property type="match status" value="1"/>
</dbReference>
<evidence type="ECO:0000256" key="7">
    <source>
        <dbReference type="ARBA" id="ARBA00022989"/>
    </source>
</evidence>
<dbReference type="PROSITE" id="PS50156">
    <property type="entry name" value="SSD"/>
    <property type="match status" value="1"/>
</dbReference>
<dbReference type="Pfam" id="PF22314">
    <property type="entry name" value="NPC1_MLD"/>
    <property type="match status" value="1"/>
</dbReference>
<dbReference type="InterPro" id="IPR004765">
    <property type="entry name" value="NPC1-like"/>
</dbReference>
<feature type="transmembrane region" description="Helical" evidence="16">
    <location>
        <begin position="615"/>
        <end position="632"/>
    </location>
</feature>
<keyword evidence="8" id="KW-0445">Lipid transport</keyword>
<evidence type="ECO:0000256" key="15">
    <source>
        <dbReference type="ARBA" id="ARBA00034049"/>
    </source>
</evidence>
<evidence type="ECO:0000256" key="13">
    <source>
        <dbReference type="ARBA" id="ARBA00023180"/>
    </source>
</evidence>
<feature type="transmembrane region" description="Helical" evidence="16">
    <location>
        <begin position="1140"/>
        <end position="1165"/>
    </location>
</feature>
<protein>
    <submittedName>
        <fullName evidence="19">NPC intracellular cholesterol transporter 1</fullName>
    </submittedName>
</protein>
<feature type="transmembrane region" description="Helical" evidence="16">
    <location>
        <begin position="1113"/>
        <end position="1134"/>
    </location>
</feature>
<dbReference type="InterPro" id="IPR053956">
    <property type="entry name" value="NPC1_MLD"/>
</dbReference>
<keyword evidence="5 16" id="KW-0812">Transmembrane</keyword>
<keyword evidence="20" id="KW-1185">Reference proteome</keyword>
<feature type="transmembrane region" description="Helical" evidence="16">
    <location>
        <begin position="1088"/>
        <end position="1106"/>
    </location>
</feature>
<feature type="chain" id="PRO_5021320167" evidence="17">
    <location>
        <begin position="41"/>
        <end position="1278"/>
    </location>
</feature>
<dbReference type="GO" id="GO:0030301">
    <property type="term" value="P:cholesterol transport"/>
    <property type="evidence" value="ECO:0007669"/>
    <property type="project" value="UniProtKB-ARBA"/>
</dbReference>
<accession>A0A4Y2E852</accession>
<feature type="transmembrane region" description="Helical" evidence="16">
    <location>
        <begin position="717"/>
        <end position="739"/>
    </location>
</feature>
<evidence type="ECO:0000256" key="14">
    <source>
        <dbReference type="ARBA" id="ARBA00023221"/>
    </source>
</evidence>
<dbReference type="InterPro" id="IPR000731">
    <property type="entry name" value="SSD"/>
</dbReference>
<evidence type="ECO:0000256" key="9">
    <source>
        <dbReference type="ARBA" id="ARBA00023098"/>
    </source>
</evidence>
<keyword evidence="7 16" id="KW-1133">Transmembrane helix</keyword>
<dbReference type="Gene3D" id="1.20.1640.10">
    <property type="entry name" value="Multidrug efflux transporter AcrB transmembrane domain"/>
    <property type="match status" value="2"/>
</dbReference>
<reference evidence="19 20" key="1">
    <citation type="journal article" date="2019" name="Sci. Rep.">
        <title>Orb-weaving spider Araneus ventricosus genome elucidates the spidroin gene catalogue.</title>
        <authorList>
            <person name="Kono N."/>
            <person name="Nakamura H."/>
            <person name="Ohtoshi R."/>
            <person name="Moran D.A.P."/>
            <person name="Shinohara A."/>
            <person name="Yoshida Y."/>
            <person name="Fujiwara M."/>
            <person name="Mori M."/>
            <person name="Tomita M."/>
            <person name="Arakawa K."/>
        </authorList>
    </citation>
    <scope>NUCLEOTIDE SEQUENCE [LARGE SCALE GENOMIC DNA]</scope>
</reference>
<evidence type="ECO:0000313" key="20">
    <source>
        <dbReference type="Proteomes" id="UP000499080"/>
    </source>
</evidence>
<dbReference type="GO" id="GO:0030299">
    <property type="term" value="P:intestinal cholesterol absorption"/>
    <property type="evidence" value="ECO:0007669"/>
    <property type="project" value="TreeGrafter"/>
</dbReference>
<dbReference type="Proteomes" id="UP000499080">
    <property type="component" value="Unassembled WGS sequence"/>
</dbReference>
<feature type="signal peptide" evidence="17">
    <location>
        <begin position="1"/>
        <end position="40"/>
    </location>
</feature>
<keyword evidence="11" id="KW-1015">Disulfide bond</keyword>
<keyword evidence="13" id="KW-0325">Glycoprotein</keyword>
<dbReference type="GO" id="GO:0015485">
    <property type="term" value="F:cholesterol binding"/>
    <property type="evidence" value="ECO:0007669"/>
    <property type="project" value="TreeGrafter"/>
</dbReference>
<dbReference type="OrthoDB" id="6510177at2759"/>
<dbReference type="GO" id="GO:0008203">
    <property type="term" value="P:cholesterol metabolic process"/>
    <property type="evidence" value="ECO:0007669"/>
    <property type="project" value="UniProtKB-KW"/>
</dbReference>
<dbReference type="Pfam" id="PF16414">
    <property type="entry name" value="NPC1_N"/>
    <property type="match status" value="1"/>
</dbReference>
<feature type="transmembrane region" description="Helical" evidence="16">
    <location>
        <begin position="674"/>
        <end position="696"/>
    </location>
</feature>